<keyword evidence="1" id="KW-1133">Transmembrane helix</keyword>
<evidence type="ECO:0000313" key="3">
    <source>
        <dbReference type="Proteomes" id="UP001166293"/>
    </source>
</evidence>
<accession>A0ABS6N7U5</accession>
<dbReference type="Proteomes" id="UP001166293">
    <property type="component" value="Unassembled WGS sequence"/>
</dbReference>
<feature type="transmembrane region" description="Helical" evidence="1">
    <location>
        <begin position="74"/>
        <end position="91"/>
    </location>
</feature>
<protein>
    <recommendedName>
        <fullName evidence="4">DUF1772 domain-containing protein</fullName>
    </recommendedName>
</protein>
<keyword evidence="1" id="KW-0812">Transmembrane</keyword>
<comment type="caution">
    <text evidence="2">The sequence shown here is derived from an EMBL/GenBank/DDBJ whole genome shotgun (WGS) entry which is preliminary data.</text>
</comment>
<organism evidence="2 3">
    <name type="scientific">Thalassococcus arenae</name>
    <dbReference type="NCBI Taxonomy" id="2851652"/>
    <lineage>
        <taxon>Bacteria</taxon>
        <taxon>Pseudomonadati</taxon>
        <taxon>Pseudomonadota</taxon>
        <taxon>Alphaproteobacteria</taxon>
        <taxon>Rhodobacterales</taxon>
        <taxon>Roseobacteraceae</taxon>
        <taxon>Thalassococcus</taxon>
    </lineage>
</organism>
<evidence type="ECO:0008006" key="4">
    <source>
        <dbReference type="Google" id="ProtNLM"/>
    </source>
</evidence>
<sequence length="170" mass="19018">MKVLITLVAAFAAALFGTLLWLTETYLKPQADGMAPFDGRVFGYDFETAKTYLETLTANGRAVYMLEMRLLDTVFPFTLFLLLALMTGRLIREPGFGRLVLHLIPAFTYFVADIWENSMVAMMLRLGPGGIEPWQVQLASALTMVKWLAVALSVAMIGWLYLQGRRTARG</sequence>
<feature type="transmembrane region" description="Helical" evidence="1">
    <location>
        <begin position="144"/>
        <end position="162"/>
    </location>
</feature>
<dbReference type="RefSeq" id="WP_217777847.1">
    <property type="nucleotide sequence ID" value="NZ_JAHRWL010000001.1"/>
</dbReference>
<reference evidence="2" key="1">
    <citation type="submission" date="2021-06" db="EMBL/GenBank/DDBJ databases">
        <title>Thalassococcus sp. CAU 1522 isolated from sea sand, Republic of Korea.</title>
        <authorList>
            <person name="Kim W."/>
        </authorList>
    </citation>
    <scope>NUCLEOTIDE SEQUENCE</scope>
    <source>
        <strain evidence="2">CAU 1522</strain>
    </source>
</reference>
<proteinExistence type="predicted"/>
<name>A0ABS6N7U5_9RHOB</name>
<keyword evidence="1" id="KW-0472">Membrane</keyword>
<dbReference type="EMBL" id="JAHRWL010000001">
    <property type="protein sequence ID" value="MBV2360074.1"/>
    <property type="molecule type" value="Genomic_DNA"/>
</dbReference>
<evidence type="ECO:0000256" key="1">
    <source>
        <dbReference type="SAM" id="Phobius"/>
    </source>
</evidence>
<gene>
    <name evidence="2" type="ORF">KUH32_09835</name>
</gene>
<feature type="transmembrane region" description="Helical" evidence="1">
    <location>
        <begin position="103"/>
        <end position="124"/>
    </location>
</feature>
<evidence type="ECO:0000313" key="2">
    <source>
        <dbReference type="EMBL" id="MBV2360074.1"/>
    </source>
</evidence>
<keyword evidence="3" id="KW-1185">Reference proteome</keyword>